<dbReference type="PANTHER" id="PTHR31429:SF24">
    <property type="entry name" value="WRKY TRANSCRIPTION FACTOR 72-RELATED"/>
    <property type="match status" value="1"/>
</dbReference>
<dbReference type="Pfam" id="PF03106">
    <property type="entry name" value="WRKY"/>
    <property type="match status" value="1"/>
</dbReference>
<keyword evidence="2" id="KW-0805">Transcription regulation</keyword>
<evidence type="ECO:0000256" key="5">
    <source>
        <dbReference type="ARBA" id="ARBA00023242"/>
    </source>
</evidence>
<dbReference type="Gene3D" id="2.20.25.80">
    <property type="entry name" value="WRKY domain"/>
    <property type="match status" value="1"/>
</dbReference>
<evidence type="ECO:0000313" key="8">
    <source>
        <dbReference type="EMBL" id="AFK46025.1"/>
    </source>
</evidence>
<proteinExistence type="evidence at transcript level"/>
<organism evidence="8">
    <name type="scientific">Lotus japonicus</name>
    <name type="common">Lotus corniculatus var. japonicus</name>
    <dbReference type="NCBI Taxonomy" id="34305"/>
    <lineage>
        <taxon>Eukaryota</taxon>
        <taxon>Viridiplantae</taxon>
        <taxon>Streptophyta</taxon>
        <taxon>Embryophyta</taxon>
        <taxon>Tracheophyta</taxon>
        <taxon>Spermatophyta</taxon>
        <taxon>Magnoliopsida</taxon>
        <taxon>eudicotyledons</taxon>
        <taxon>Gunneridae</taxon>
        <taxon>Pentapetalae</taxon>
        <taxon>rosids</taxon>
        <taxon>fabids</taxon>
        <taxon>Fabales</taxon>
        <taxon>Fabaceae</taxon>
        <taxon>Papilionoideae</taxon>
        <taxon>50 kb inversion clade</taxon>
        <taxon>NPAAA clade</taxon>
        <taxon>Hologalegina</taxon>
        <taxon>robinioid clade</taxon>
        <taxon>Loteae</taxon>
        <taxon>Lotus</taxon>
    </lineage>
</organism>
<dbReference type="EMBL" id="BT146231">
    <property type="protein sequence ID" value="AFK46025.1"/>
    <property type="molecule type" value="mRNA"/>
</dbReference>
<feature type="coiled-coil region" evidence="6">
    <location>
        <begin position="37"/>
        <end position="71"/>
    </location>
</feature>
<keyword evidence="4" id="KW-0804">Transcription</keyword>
<keyword evidence="5" id="KW-0539">Nucleus</keyword>
<evidence type="ECO:0000256" key="4">
    <source>
        <dbReference type="ARBA" id="ARBA00023163"/>
    </source>
</evidence>
<protein>
    <recommendedName>
        <fullName evidence="7">WRKY domain-containing protein</fullName>
    </recommendedName>
</protein>
<dbReference type="GO" id="GO:0003700">
    <property type="term" value="F:DNA-binding transcription factor activity"/>
    <property type="evidence" value="ECO:0007669"/>
    <property type="project" value="InterPro"/>
</dbReference>
<keyword evidence="6" id="KW-0175">Coiled coil</keyword>
<dbReference type="InterPro" id="IPR036576">
    <property type="entry name" value="WRKY_dom_sf"/>
</dbReference>
<accession>I3T0I3</accession>
<feature type="domain" description="WRKY" evidence="7">
    <location>
        <begin position="206"/>
        <end position="251"/>
    </location>
</feature>
<dbReference type="GO" id="GO:0043565">
    <property type="term" value="F:sequence-specific DNA binding"/>
    <property type="evidence" value="ECO:0007669"/>
    <property type="project" value="InterPro"/>
</dbReference>
<evidence type="ECO:0000256" key="1">
    <source>
        <dbReference type="ARBA" id="ARBA00004123"/>
    </source>
</evidence>
<dbReference type="InterPro" id="IPR003657">
    <property type="entry name" value="WRKY_dom"/>
</dbReference>
<dbReference type="SMART" id="SM00774">
    <property type="entry name" value="WRKY"/>
    <property type="match status" value="1"/>
</dbReference>
<name>I3T0I3_LOTJA</name>
<dbReference type="PROSITE" id="PS50811">
    <property type="entry name" value="WRKY"/>
    <property type="match status" value="1"/>
</dbReference>
<sequence length="251" mass="28211">MSKNSSPSGSEIEEKRVTSVFLDDGFSNQEVKKVERLKSAKAEMGEVKEENERLKMMLNQVEKDYHSLQLRFFDILHKEVSNKGVAENSPTPHDHENEEPELVSLCLGRGPRESKKGAIIEKLNQPREKEDVEVNLSLGLESKYLLSMEVVSDLSPVNSSEELPKEVELAEGTLKTNKSAKVVNVNDDISDQMPAKKARVSVRARCDTPTMNDGCQWRKYGQKIAKGNPCPRAYYRCTVAPACPVRKQVYA</sequence>
<evidence type="ECO:0000259" key="7">
    <source>
        <dbReference type="PROSITE" id="PS50811"/>
    </source>
</evidence>
<reference evidence="8" key="1">
    <citation type="submission" date="2012-05" db="EMBL/GenBank/DDBJ databases">
        <authorList>
            <person name="Krishnakumar V."/>
            <person name="Cheung F."/>
            <person name="Xiao Y."/>
            <person name="Chan A."/>
            <person name="Moskal W.A."/>
            <person name="Town C.D."/>
        </authorList>
    </citation>
    <scope>NUCLEOTIDE SEQUENCE</scope>
</reference>
<evidence type="ECO:0000256" key="6">
    <source>
        <dbReference type="SAM" id="Coils"/>
    </source>
</evidence>
<dbReference type="PANTHER" id="PTHR31429">
    <property type="entry name" value="WRKY TRANSCRIPTION FACTOR 36-RELATED"/>
    <property type="match status" value="1"/>
</dbReference>
<dbReference type="InterPro" id="IPR044810">
    <property type="entry name" value="WRKY_plant"/>
</dbReference>
<dbReference type="AlphaFoldDB" id="I3T0I3"/>
<dbReference type="GO" id="GO:0005634">
    <property type="term" value="C:nucleus"/>
    <property type="evidence" value="ECO:0007669"/>
    <property type="project" value="UniProtKB-SubCell"/>
</dbReference>
<evidence type="ECO:0000256" key="2">
    <source>
        <dbReference type="ARBA" id="ARBA00023015"/>
    </source>
</evidence>
<evidence type="ECO:0000256" key="3">
    <source>
        <dbReference type="ARBA" id="ARBA00023125"/>
    </source>
</evidence>
<keyword evidence="3" id="KW-0238">DNA-binding</keyword>
<dbReference type="SUPFAM" id="SSF118290">
    <property type="entry name" value="WRKY DNA-binding domain"/>
    <property type="match status" value="1"/>
</dbReference>
<comment type="subcellular location">
    <subcellularLocation>
        <location evidence="1">Nucleus</location>
    </subcellularLocation>
</comment>